<dbReference type="Pfam" id="PF04397">
    <property type="entry name" value="LytTR"/>
    <property type="match status" value="1"/>
</dbReference>
<gene>
    <name evidence="6" type="ORF">BZZ03_09100</name>
</gene>
<keyword evidence="2" id="KW-0805">Transcription regulation</keyword>
<dbReference type="Proteomes" id="UP000194606">
    <property type="component" value="Unassembled WGS sequence"/>
</dbReference>
<dbReference type="PANTHER" id="PTHR37299">
    <property type="entry name" value="TRANSCRIPTIONAL REGULATOR-RELATED"/>
    <property type="match status" value="1"/>
</dbReference>
<dbReference type="Gene3D" id="2.40.50.1020">
    <property type="entry name" value="LytTr DNA-binding domain"/>
    <property type="match status" value="1"/>
</dbReference>
<proteinExistence type="predicted"/>
<accession>A0A252CBT7</accession>
<evidence type="ECO:0000259" key="5">
    <source>
        <dbReference type="PROSITE" id="PS50930"/>
    </source>
</evidence>
<evidence type="ECO:0000313" key="6">
    <source>
        <dbReference type="EMBL" id="OUK03800.1"/>
    </source>
</evidence>
<dbReference type="PANTHER" id="PTHR37299:SF2">
    <property type="entry name" value="HTH LYTTR-TYPE DOMAIN-CONTAINING PROTEIN"/>
    <property type="match status" value="1"/>
</dbReference>
<evidence type="ECO:0000313" key="7">
    <source>
        <dbReference type="Proteomes" id="UP000194606"/>
    </source>
</evidence>
<dbReference type="AlphaFoldDB" id="A0A252CBT7"/>
<comment type="caution">
    <text evidence="6">The sequence shown here is derived from an EMBL/GenBank/DDBJ whole genome shotgun (WGS) entry which is preliminary data.</text>
</comment>
<reference evidence="6 7" key="1">
    <citation type="submission" date="2017-02" db="EMBL/GenBank/DDBJ databases">
        <authorList>
            <person name="Peterson S.W."/>
        </authorList>
    </citation>
    <scope>NUCLEOTIDE SEQUENCE [LARGE SCALE GENOMIC DNA]</scope>
    <source>
        <strain evidence="6">159469</strain>
    </source>
</reference>
<keyword evidence="1" id="KW-0963">Cytoplasm</keyword>
<evidence type="ECO:0000256" key="3">
    <source>
        <dbReference type="ARBA" id="ARBA00023125"/>
    </source>
</evidence>
<dbReference type="SMART" id="SM00850">
    <property type="entry name" value="LytTR"/>
    <property type="match status" value="1"/>
</dbReference>
<dbReference type="EMBL" id="MUIZ01000006">
    <property type="protein sequence ID" value="OUK03800.1"/>
    <property type="molecule type" value="Genomic_DNA"/>
</dbReference>
<feature type="domain" description="HTH LytTR-type" evidence="5">
    <location>
        <begin position="44"/>
        <end position="144"/>
    </location>
</feature>
<name>A0A252CBT7_9LACT</name>
<dbReference type="GO" id="GO:0000156">
    <property type="term" value="F:phosphorelay response regulator activity"/>
    <property type="evidence" value="ECO:0007669"/>
    <property type="project" value="InterPro"/>
</dbReference>
<dbReference type="GO" id="GO:0003677">
    <property type="term" value="F:DNA binding"/>
    <property type="evidence" value="ECO:0007669"/>
    <property type="project" value="UniProtKB-KW"/>
</dbReference>
<keyword evidence="3" id="KW-0238">DNA-binding</keyword>
<dbReference type="RefSeq" id="WP_086583077.1">
    <property type="nucleotide sequence ID" value="NZ_JADPGL010000006.1"/>
</dbReference>
<dbReference type="PROSITE" id="PS50930">
    <property type="entry name" value="HTH_LYTTR"/>
    <property type="match status" value="1"/>
</dbReference>
<keyword evidence="4" id="KW-0804">Transcription</keyword>
<organism evidence="6 7">
    <name type="scientific">Lactococcus petauri</name>
    <dbReference type="NCBI Taxonomy" id="1940789"/>
    <lineage>
        <taxon>Bacteria</taxon>
        <taxon>Bacillati</taxon>
        <taxon>Bacillota</taxon>
        <taxon>Bacilli</taxon>
        <taxon>Lactobacillales</taxon>
        <taxon>Streptococcaceae</taxon>
        <taxon>Lactococcus</taxon>
    </lineage>
</organism>
<evidence type="ECO:0000256" key="1">
    <source>
        <dbReference type="ARBA" id="ARBA00022490"/>
    </source>
</evidence>
<evidence type="ECO:0000256" key="4">
    <source>
        <dbReference type="ARBA" id="ARBA00023163"/>
    </source>
</evidence>
<evidence type="ECO:0000256" key="2">
    <source>
        <dbReference type="ARBA" id="ARBA00023015"/>
    </source>
</evidence>
<dbReference type="InterPro" id="IPR046947">
    <property type="entry name" value="LytR-like"/>
</dbReference>
<dbReference type="InterPro" id="IPR007492">
    <property type="entry name" value="LytTR_DNA-bd_dom"/>
</dbReference>
<protein>
    <recommendedName>
        <fullName evidence="5">HTH LytTR-type domain-containing protein</fullName>
    </recommendedName>
</protein>
<sequence>MEINITINEKQEERVDILIHKMTPEIQKIISQLQKFDYKLVGMLEEKRYPIVLDEIISIYASNKKVYCLIENGREFFVGQTIKTLSEDLPNNFVQISNGEIINGEKISHFELTYGGKIKIWFKGGRFSMSSRSYYKVIKEYLGL</sequence>